<evidence type="ECO:0008006" key="5">
    <source>
        <dbReference type="Google" id="ProtNLM"/>
    </source>
</evidence>
<evidence type="ECO:0000259" key="1">
    <source>
        <dbReference type="Pfam" id="PF01968"/>
    </source>
</evidence>
<accession>A0A1F6D6Z7</accession>
<dbReference type="InterPro" id="IPR008040">
    <property type="entry name" value="Hydant_A_N"/>
</dbReference>
<dbReference type="Pfam" id="PF05378">
    <property type="entry name" value="Hydant_A_N"/>
    <property type="match status" value="1"/>
</dbReference>
<evidence type="ECO:0000313" key="4">
    <source>
        <dbReference type="Proteomes" id="UP000178606"/>
    </source>
</evidence>
<dbReference type="Pfam" id="PF01968">
    <property type="entry name" value="Hydantoinase_A"/>
    <property type="match status" value="1"/>
</dbReference>
<dbReference type="GO" id="GO:0017168">
    <property type="term" value="F:5-oxoprolinase (ATP-hydrolyzing) activity"/>
    <property type="evidence" value="ECO:0007669"/>
    <property type="project" value="TreeGrafter"/>
</dbReference>
<organism evidence="3 4">
    <name type="scientific">Handelsmanbacteria sp. (strain RIFCSPLOWO2_12_FULL_64_10)</name>
    <dbReference type="NCBI Taxonomy" id="1817868"/>
    <lineage>
        <taxon>Bacteria</taxon>
        <taxon>Candidatus Handelsmaniibacteriota</taxon>
    </lineage>
</organism>
<dbReference type="SUPFAM" id="SSF53067">
    <property type="entry name" value="Actin-like ATPase domain"/>
    <property type="match status" value="1"/>
</dbReference>
<protein>
    <recommendedName>
        <fullName evidence="5">Hydantoinase</fullName>
    </recommendedName>
</protein>
<feature type="domain" description="Hydantoinase A/oxoprolinase" evidence="1">
    <location>
        <begin position="199"/>
        <end position="497"/>
    </location>
</feature>
<evidence type="ECO:0000259" key="2">
    <source>
        <dbReference type="Pfam" id="PF05378"/>
    </source>
</evidence>
<name>A0A1F6D6Z7_HANXR</name>
<dbReference type="PANTHER" id="PTHR11365:SF23">
    <property type="entry name" value="HYPOTHETICAL 5-OXOPROLINASE (EUROFUNG)-RELATED"/>
    <property type="match status" value="1"/>
</dbReference>
<dbReference type="InterPro" id="IPR043129">
    <property type="entry name" value="ATPase_NBD"/>
</dbReference>
<reference evidence="3 4" key="1">
    <citation type="journal article" date="2016" name="Nat. Commun.">
        <title>Thousands of microbial genomes shed light on interconnected biogeochemical processes in an aquifer system.</title>
        <authorList>
            <person name="Anantharaman K."/>
            <person name="Brown C.T."/>
            <person name="Hug L.A."/>
            <person name="Sharon I."/>
            <person name="Castelle C.J."/>
            <person name="Probst A.J."/>
            <person name="Thomas B.C."/>
            <person name="Singh A."/>
            <person name="Wilkins M.J."/>
            <person name="Karaoz U."/>
            <person name="Brodie E.L."/>
            <person name="Williams K.H."/>
            <person name="Hubbard S.S."/>
            <person name="Banfield J.F."/>
        </authorList>
    </citation>
    <scope>NUCLEOTIDE SEQUENCE [LARGE SCALE GENOMIC DNA]</scope>
    <source>
        <strain evidence="4">RIFCSPLOWO2_12_FULL_64_10</strain>
    </source>
</reference>
<dbReference type="Proteomes" id="UP000178606">
    <property type="component" value="Unassembled WGS sequence"/>
</dbReference>
<dbReference type="InterPro" id="IPR002821">
    <property type="entry name" value="Hydantoinase_A"/>
</dbReference>
<dbReference type="EMBL" id="MFKF01000008">
    <property type="protein sequence ID" value="OGG57223.1"/>
    <property type="molecule type" value="Genomic_DNA"/>
</dbReference>
<proteinExistence type="predicted"/>
<sequence>MRIGIDIGGTFTDIVAVRPDGRLERCKLLSTPDDYGRAILRGILRVLDVAGLSGPDVKELIHGTTVATNAILSETGARTGLITTRGFRDVLEIGRLRTARLYDLSYEKPRPLVPRRRRLEVTERIAADGSVQIPLDEKDVQAAIERLKAEEVESVAVCLLNAYVNPVHEQRIGQLLRSAGSWFVTLSSEVLPEIREYERTSTTVVNAYILPVVQTYLRGLREKLRGAGIGAPLRIMQSAGGITDAEVAAERPVQIVESGPAAGVVAAAALGRRIGRPDMITLDMGGTTAKAALIEEGRIPRAADYEVGGGISLTGRLLGSGGYPLRVPCIDLAEIGAGGGSLLRVDAGGALQVGPDSAGADPGPVCYGRGGTRPTLTDANLLLGYLNPSGLAGGALPLDIEAARRTFSEAIARPLNLPVEEAALGAHRIAGARMVRAVRAVSAERGRDPRKFLLLAFGGNGPLHAADMARTLEIPQVLVPPSPGLFSAAGLLAAGLQRDLVRTCLRRIEGLDPAQVQAVYADMEEEARRSLPEARLARSADLRYVGQSYELNLPVPDGSADLLGGLRAAFEAEHERTYGHRAETDPVEVVALRLRATLPAPDLPTEKVEGRRSKVEKPQSEVRHSTFDIRHSSRLAYFGPPHGWVETPILSRGDLPSDLTPGPMIVEDYDATTVVPPGARACIDGWGNIVIEVA</sequence>
<evidence type="ECO:0000313" key="3">
    <source>
        <dbReference type="EMBL" id="OGG57223.1"/>
    </source>
</evidence>
<dbReference type="GO" id="GO:0005829">
    <property type="term" value="C:cytosol"/>
    <property type="evidence" value="ECO:0007669"/>
    <property type="project" value="TreeGrafter"/>
</dbReference>
<dbReference type="AlphaFoldDB" id="A0A1F6D6Z7"/>
<comment type="caution">
    <text evidence="3">The sequence shown here is derived from an EMBL/GenBank/DDBJ whole genome shotgun (WGS) entry which is preliminary data.</text>
</comment>
<dbReference type="GO" id="GO:0006749">
    <property type="term" value="P:glutathione metabolic process"/>
    <property type="evidence" value="ECO:0007669"/>
    <property type="project" value="TreeGrafter"/>
</dbReference>
<dbReference type="InterPro" id="IPR045079">
    <property type="entry name" value="Oxoprolinase-like"/>
</dbReference>
<gene>
    <name evidence="3" type="ORF">A3F84_04530</name>
</gene>
<feature type="domain" description="Hydantoinase/oxoprolinase N-terminal" evidence="2">
    <location>
        <begin position="2"/>
        <end position="179"/>
    </location>
</feature>
<dbReference type="PANTHER" id="PTHR11365">
    <property type="entry name" value="5-OXOPROLINASE RELATED"/>
    <property type="match status" value="1"/>
</dbReference>